<dbReference type="Gene3D" id="3.30.470.20">
    <property type="entry name" value="ATP-grasp fold, B domain"/>
    <property type="match status" value="1"/>
</dbReference>
<proteinExistence type="predicted"/>
<dbReference type="InterPro" id="IPR011761">
    <property type="entry name" value="ATP-grasp"/>
</dbReference>
<feature type="domain" description="Biotin carboxylation" evidence="7">
    <location>
        <begin position="210"/>
        <end position="733"/>
    </location>
</feature>
<dbReference type="Pfam" id="PF00289">
    <property type="entry name" value="Biotin_carb_N"/>
    <property type="match status" value="1"/>
</dbReference>
<evidence type="ECO:0000259" key="7">
    <source>
        <dbReference type="PROSITE" id="PS50979"/>
    </source>
</evidence>
<reference evidence="8 9" key="1">
    <citation type="submission" date="2014-02" db="EMBL/GenBank/DDBJ databases">
        <title>The small core and large imbalanced accessory genome model reveals a collaborative survival strategy of Sorangium cellulosum strains in nature.</title>
        <authorList>
            <person name="Han K."/>
            <person name="Peng R."/>
            <person name="Blom J."/>
            <person name="Li Y.-Z."/>
        </authorList>
    </citation>
    <scope>NUCLEOTIDE SEQUENCE [LARGE SCALE GENOMIC DNA]</scope>
    <source>
        <strain evidence="8 9">So0157-25</strain>
    </source>
</reference>
<evidence type="ECO:0000313" key="8">
    <source>
        <dbReference type="EMBL" id="KYF50712.1"/>
    </source>
</evidence>
<evidence type="ECO:0000256" key="3">
    <source>
        <dbReference type="ARBA" id="ARBA00022741"/>
    </source>
</evidence>
<dbReference type="InterPro" id="IPR016185">
    <property type="entry name" value="PreATP-grasp_dom_sf"/>
</dbReference>
<evidence type="ECO:0000259" key="6">
    <source>
        <dbReference type="PROSITE" id="PS50975"/>
    </source>
</evidence>
<dbReference type="GO" id="GO:0005524">
    <property type="term" value="F:ATP binding"/>
    <property type="evidence" value="ECO:0007669"/>
    <property type="project" value="UniProtKB-UniRule"/>
</dbReference>
<dbReference type="AlphaFoldDB" id="A0A150P4U4"/>
<dbReference type="InterPro" id="IPR011764">
    <property type="entry name" value="Biotin_carboxylation_dom"/>
</dbReference>
<dbReference type="PROSITE" id="PS50975">
    <property type="entry name" value="ATP_GRASP"/>
    <property type="match status" value="1"/>
</dbReference>
<keyword evidence="3 5" id="KW-0547">Nucleotide-binding</keyword>
<dbReference type="PANTHER" id="PTHR48095">
    <property type="entry name" value="PYRUVATE CARBOXYLASE SUBUNIT A"/>
    <property type="match status" value="1"/>
</dbReference>
<sequence>MTTAVRISSLPARKDPQALPPWKLVLPRGGYVSSTEALTTAMGVPGFVLLDLGTVAGGNDAHRLLGLRYLIANGEVWRTHFGWQRSLETALRRELNDEVRVQDLLSEADDLLSRLRDARASVTPADREGFAGYLEGGLLRALEQRELEDERFLRFLILEQDEPSLRDQAAEFLRARAADLYRDDPQLLDLLYAAVHRLDAYPATTVSAGQLRYILVADKGEMGVRATREAIALGKIPVVLYSVTDDKDALQVRIAREGGGFAVGLEGNFRESYANYVQIADKVRAEFARRFGDRWEDELSRAGLYPGYGPLAENAAAIRHFRQKNIVFVGPMQDVVENAGDKRKFRLMAQEFDPAAVTPGLVIDSDDPAEIQRIILETHAAGGFSFPGRLKAANGGGGRGQAVIPTEEQVPQAIQKVLGEIKTYNWQPGVMFEQNIPETIHLEVQVLRDRYGNTRHFGMRDCSEQRASQKIQEEAPPALLRRYPGLEERICGLAVRIAERVGYVGAGTVELMFKDGKFYFLEMNTRIQVEHPVSEESYGIKRKRGRAPVNLVAWQMRIADGQAIDFEQQQVVQTHCSREFRINAESWKPELRDSRDGGKGLFLPNAGVFDRIALPDADAVREALGDKDLADLKIRFDCGFEEGDVLVNKDPTFGKLIVSVSSKDPDRAYELLRLASLEVLKRLKIEGRQVRPDGTPIAGSPFMTNIQDHVRILKLPLFKRHSSNDDRGRHVNWVVAAFRAEG</sequence>
<dbReference type="Proteomes" id="UP000075420">
    <property type="component" value="Unassembled WGS sequence"/>
</dbReference>
<gene>
    <name evidence="8" type="ORF">BE08_38735</name>
</gene>
<dbReference type="GO" id="GO:0016874">
    <property type="term" value="F:ligase activity"/>
    <property type="evidence" value="ECO:0007669"/>
    <property type="project" value="UniProtKB-KW"/>
</dbReference>
<comment type="function">
    <text evidence="1">This protein is a component of the acetyl coenzyme A carboxylase complex; first, biotin carboxylase catalyzes the carboxylation of the carrier protein and then the transcarboxylase transfers the carboxyl group to form malonyl-CoA.</text>
</comment>
<dbReference type="InterPro" id="IPR005481">
    <property type="entry name" value="BC-like_N"/>
</dbReference>
<name>A0A150P4U4_SORCE</name>
<dbReference type="InterPro" id="IPR005479">
    <property type="entry name" value="CPAse_ATP-bd"/>
</dbReference>
<protein>
    <submittedName>
        <fullName evidence="8">Biotin carboxylase</fullName>
    </submittedName>
</protein>
<evidence type="ECO:0000256" key="5">
    <source>
        <dbReference type="PROSITE-ProRule" id="PRU00409"/>
    </source>
</evidence>
<dbReference type="SUPFAM" id="SSF56059">
    <property type="entry name" value="Glutathione synthetase ATP-binding domain-like"/>
    <property type="match status" value="1"/>
</dbReference>
<dbReference type="Pfam" id="PF02786">
    <property type="entry name" value="CPSase_L_D2"/>
    <property type="match status" value="1"/>
</dbReference>
<keyword evidence="4 5" id="KW-0067">ATP-binding</keyword>
<organism evidence="8 9">
    <name type="scientific">Sorangium cellulosum</name>
    <name type="common">Polyangium cellulosum</name>
    <dbReference type="NCBI Taxonomy" id="56"/>
    <lineage>
        <taxon>Bacteria</taxon>
        <taxon>Pseudomonadati</taxon>
        <taxon>Myxococcota</taxon>
        <taxon>Polyangia</taxon>
        <taxon>Polyangiales</taxon>
        <taxon>Polyangiaceae</taxon>
        <taxon>Sorangium</taxon>
    </lineage>
</organism>
<evidence type="ECO:0000256" key="4">
    <source>
        <dbReference type="ARBA" id="ARBA00022840"/>
    </source>
</evidence>
<dbReference type="EMBL" id="JELY01003104">
    <property type="protein sequence ID" value="KYF50712.1"/>
    <property type="molecule type" value="Genomic_DNA"/>
</dbReference>
<dbReference type="InterPro" id="IPR051602">
    <property type="entry name" value="ACC_Biotin_Carboxylase"/>
</dbReference>
<comment type="caution">
    <text evidence="8">The sequence shown here is derived from an EMBL/GenBank/DDBJ whole genome shotgun (WGS) entry which is preliminary data.</text>
</comment>
<dbReference type="PROSITE" id="PS00867">
    <property type="entry name" value="CPSASE_2"/>
    <property type="match status" value="1"/>
</dbReference>
<accession>A0A150P4U4</accession>
<evidence type="ECO:0000256" key="2">
    <source>
        <dbReference type="ARBA" id="ARBA00022598"/>
    </source>
</evidence>
<dbReference type="PROSITE" id="PS50979">
    <property type="entry name" value="BC"/>
    <property type="match status" value="1"/>
</dbReference>
<evidence type="ECO:0000313" key="9">
    <source>
        <dbReference type="Proteomes" id="UP000075420"/>
    </source>
</evidence>
<evidence type="ECO:0000256" key="1">
    <source>
        <dbReference type="ARBA" id="ARBA00003761"/>
    </source>
</evidence>
<feature type="domain" description="ATP-grasp" evidence="6">
    <location>
        <begin position="346"/>
        <end position="560"/>
    </location>
</feature>
<keyword evidence="2" id="KW-0436">Ligase</keyword>
<dbReference type="SUPFAM" id="SSF52440">
    <property type="entry name" value="PreATP-grasp domain"/>
    <property type="match status" value="1"/>
</dbReference>
<dbReference type="PANTHER" id="PTHR48095:SF2">
    <property type="entry name" value="BIOTIN CARBOXYLASE, CHLOROPLASTIC"/>
    <property type="match status" value="1"/>
</dbReference>
<dbReference type="GO" id="GO:0046872">
    <property type="term" value="F:metal ion binding"/>
    <property type="evidence" value="ECO:0007669"/>
    <property type="project" value="InterPro"/>
</dbReference>